<gene>
    <name evidence="1" type="ORF">EJ02DRAFT_171330</name>
</gene>
<dbReference type="AlphaFoldDB" id="A0A6A5T353"/>
<keyword evidence="2" id="KW-1185">Reference proteome</keyword>
<accession>A0A6A5T353</accession>
<protein>
    <submittedName>
        <fullName evidence="1">Uncharacterized protein</fullName>
    </submittedName>
</protein>
<proteinExistence type="predicted"/>
<evidence type="ECO:0000313" key="2">
    <source>
        <dbReference type="Proteomes" id="UP000800038"/>
    </source>
</evidence>
<dbReference type="Proteomes" id="UP000800038">
    <property type="component" value="Unassembled WGS sequence"/>
</dbReference>
<dbReference type="EMBL" id="ML976000">
    <property type="protein sequence ID" value="KAF1947023.1"/>
    <property type="molecule type" value="Genomic_DNA"/>
</dbReference>
<reference evidence="1" key="1">
    <citation type="journal article" date="2020" name="Stud. Mycol.">
        <title>101 Dothideomycetes genomes: a test case for predicting lifestyles and emergence of pathogens.</title>
        <authorList>
            <person name="Haridas S."/>
            <person name="Albert R."/>
            <person name="Binder M."/>
            <person name="Bloem J."/>
            <person name="Labutti K."/>
            <person name="Salamov A."/>
            <person name="Andreopoulos B."/>
            <person name="Baker S."/>
            <person name="Barry K."/>
            <person name="Bills G."/>
            <person name="Bluhm B."/>
            <person name="Cannon C."/>
            <person name="Castanera R."/>
            <person name="Culley D."/>
            <person name="Daum C."/>
            <person name="Ezra D."/>
            <person name="Gonzalez J."/>
            <person name="Henrissat B."/>
            <person name="Kuo A."/>
            <person name="Liang C."/>
            <person name="Lipzen A."/>
            <person name="Lutzoni F."/>
            <person name="Magnuson J."/>
            <person name="Mondo S."/>
            <person name="Nolan M."/>
            <person name="Ohm R."/>
            <person name="Pangilinan J."/>
            <person name="Park H.-J."/>
            <person name="Ramirez L."/>
            <person name="Alfaro M."/>
            <person name="Sun H."/>
            <person name="Tritt A."/>
            <person name="Yoshinaga Y."/>
            <person name="Zwiers L.-H."/>
            <person name="Turgeon B."/>
            <person name="Goodwin S."/>
            <person name="Spatafora J."/>
            <person name="Crous P."/>
            <person name="Grigoriev I."/>
        </authorList>
    </citation>
    <scope>NUCLEOTIDE SEQUENCE</scope>
    <source>
        <strain evidence="1">CBS 161.51</strain>
    </source>
</reference>
<sequence>MPSPDMDLRLPDSAHVISESLKDHLPHLQSQTHTTLTRGSIFRQDQRRGQIFPATWKLAVVTRQGNRSYHNDVTSEYRPWWTQALELYPISIEKETVLRWKEYEIYDDNVKKDRKQMGAALQCFGAFRYNHKGPCHVYYHKTQEEIEAGEQALK</sequence>
<evidence type="ECO:0000313" key="1">
    <source>
        <dbReference type="EMBL" id="KAF1947023.1"/>
    </source>
</evidence>
<organism evidence="1 2">
    <name type="scientific">Clathrospora elynae</name>
    <dbReference type="NCBI Taxonomy" id="706981"/>
    <lineage>
        <taxon>Eukaryota</taxon>
        <taxon>Fungi</taxon>
        <taxon>Dikarya</taxon>
        <taxon>Ascomycota</taxon>
        <taxon>Pezizomycotina</taxon>
        <taxon>Dothideomycetes</taxon>
        <taxon>Pleosporomycetidae</taxon>
        <taxon>Pleosporales</taxon>
        <taxon>Diademaceae</taxon>
        <taxon>Clathrospora</taxon>
    </lineage>
</organism>
<name>A0A6A5T353_9PLEO</name>